<dbReference type="Pfam" id="PF12833">
    <property type="entry name" value="HTH_18"/>
    <property type="match status" value="1"/>
</dbReference>
<accession>A0A2R8BKW2</accession>
<dbReference type="PANTHER" id="PTHR43436">
    <property type="entry name" value="ARAC-FAMILY TRANSCRIPTIONAL REGULATOR"/>
    <property type="match status" value="1"/>
</dbReference>
<keyword evidence="2" id="KW-0804">Transcription</keyword>
<reference evidence="4 5" key="1">
    <citation type="submission" date="2018-03" db="EMBL/GenBank/DDBJ databases">
        <authorList>
            <person name="Keele B.F."/>
        </authorList>
    </citation>
    <scope>NUCLEOTIDE SEQUENCE [LARGE SCALE GENOMIC DNA]</scope>
    <source>
        <strain evidence="4 5">CECT 8626</strain>
    </source>
</reference>
<gene>
    <name evidence="4" type="primary">rhaS</name>
    <name evidence="4" type="ORF">DEA8626_03041</name>
</gene>
<dbReference type="EMBL" id="OMOQ01000002">
    <property type="protein sequence ID" value="SPH23964.1"/>
    <property type="molecule type" value="Genomic_DNA"/>
</dbReference>
<dbReference type="GO" id="GO:0003700">
    <property type="term" value="F:DNA-binding transcription factor activity"/>
    <property type="evidence" value="ECO:0007669"/>
    <property type="project" value="InterPro"/>
</dbReference>
<dbReference type="InterPro" id="IPR009057">
    <property type="entry name" value="Homeodomain-like_sf"/>
</dbReference>
<dbReference type="AlphaFoldDB" id="A0A2R8BKW2"/>
<dbReference type="SMART" id="SM00342">
    <property type="entry name" value="HTH_ARAC"/>
    <property type="match status" value="1"/>
</dbReference>
<dbReference type="Pfam" id="PF06719">
    <property type="entry name" value="AraC_N"/>
    <property type="match status" value="1"/>
</dbReference>
<evidence type="ECO:0000256" key="1">
    <source>
        <dbReference type="ARBA" id="ARBA00023015"/>
    </source>
</evidence>
<name>A0A2R8BKW2_9RHOB</name>
<dbReference type="InterPro" id="IPR018060">
    <property type="entry name" value="HTH_AraC"/>
</dbReference>
<keyword evidence="5" id="KW-1185">Reference proteome</keyword>
<dbReference type="PANTHER" id="PTHR43436:SF2">
    <property type="entry name" value="ARAC_XYLS FAMILY TRANSCRIPTIONAL REGULATOR"/>
    <property type="match status" value="1"/>
</dbReference>
<dbReference type="Gene3D" id="1.10.10.60">
    <property type="entry name" value="Homeodomain-like"/>
    <property type="match status" value="2"/>
</dbReference>
<dbReference type="RefSeq" id="WP_181366458.1">
    <property type="nucleotide sequence ID" value="NZ_OMOQ01000002.1"/>
</dbReference>
<dbReference type="InterPro" id="IPR009594">
    <property type="entry name" value="Tscrpt_reg_HTH_AraC_N"/>
</dbReference>
<evidence type="ECO:0000256" key="2">
    <source>
        <dbReference type="ARBA" id="ARBA00023163"/>
    </source>
</evidence>
<organism evidence="4 5">
    <name type="scientific">Albidovulum aquaemixtae</name>
    <dbReference type="NCBI Taxonomy" id="1542388"/>
    <lineage>
        <taxon>Bacteria</taxon>
        <taxon>Pseudomonadati</taxon>
        <taxon>Pseudomonadota</taxon>
        <taxon>Alphaproteobacteria</taxon>
        <taxon>Rhodobacterales</taxon>
        <taxon>Paracoccaceae</taxon>
        <taxon>Albidovulum</taxon>
    </lineage>
</organism>
<evidence type="ECO:0000313" key="4">
    <source>
        <dbReference type="EMBL" id="SPH23964.1"/>
    </source>
</evidence>
<protein>
    <submittedName>
        <fullName evidence="4">HTH-type transcriptional activator RhaS</fullName>
    </submittedName>
</protein>
<proteinExistence type="predicted"/>
<sequence>MTDFRDVMQRQGLTSGAGLRETLIPGVRVFWAYEQGPPTPLIYEAGIVLVFQGHKIGYLGDQVFRYDADNYLVLGLPLPFECATFATAKEPLFGLFVDIDRTELAGMVASVKDIQSDAIQPHDLGLAVKPAPHSDETRDVAGRLLGLLTDPAAAAILGDATRREVVFHALRGPKSGLLSAVAGAATLDDRIDRSIAMIRRDFASNVAVQEMAELSGMSQSAFHRQFRDRTGHSPIQFLKRIRLHHARRMIAFENARISDAAMRVGYESVSQFSREYKRLFSEVPTHARANARTNPAAYSDPMRF</sequence>
<evidence type="ECO:0000313" key="5">
    <source>
        <dbReference type="Proteomes" id="UP000244924"/>
    </source>
</evidence>
<dbReference type="GO" id="GO:0043565">
    <property type="term" value="F:sequence-specific DNA binding"/>
    <property type="evidence" value="ECO:0007669"/>
    <property type="project" value="InterPro"/>
</dbReference>
<evidence type="ECO:0000259" key="3">
    <source>
        <dbReference type="PROSITE" id="PS01124"/>
    </source>
</evidence>
<dbReference type="Proteomes" id="UP000244924">
    <property type="component" value="Unassembled WGS sequence"/>
</dbReference>
<dbReference type="PROSITE" id="PS01124">
    <property type="entry name" value="HTH_ARAC_FAMILY_2"/>
    <property type="match status" value="1"/>
</dbReference>
<dbReference type="SUPFAM" id="SSF46689">
    <property type="entry name" value="Homeodomain-like"/>
    <property type="match status" value="2"/>
</dbReference>
<feature type="domain" description="HTH araC/xylS-type" evidence="3">
    <location>
        <begin position="192"/>
        <end position="290"/>
    </location>
</feature>
<keyword evidence="1" id="KW-0805">Transcription regulation</keyword>